<dbReference type="EMBL" id="CP024792">
    <property type="protein sequence ID" value="AUB43921.1"/>
    <property type="molecule type" value="Genomic_DNA"/>
</dbReference>
<dbReference type="KEGG" id="nfl:COO91_10130"/>
<evidence type="ECO:0000313" key="2">
    <source>
        <dbReference type="Proteomes" id="UP000232003"/>
    </source>
</evidence>
<dbReference type="Proteomes" id="UP000232003">
    <property type="component" value="Plasmid pNFSY07"/>
</dbReference>
<proteinExistence type="predicted"/>
<geneLocation type="plasmid" evidence="2">
    <name>pnfsy07</name>
</geneLocation>
<name>A0A2K8T8D5_9NOSO</name>
<dbReference type="AlphaFoldDB" id="A0A2K8T8D5"/>
<accession>A0A2K8T8D5</accession>
<keyword evidence="2" id="KW-1185">Reference proteome</keyword>
<reference evidence="1 2" key="1">
    <citation type="submission" date="2017-11" db="EMBL/GenBank/DDBJ databases">
        <title>Complete genome of a free-living desiccation-tolerant cyanobacterium and its photosynthetic adaptation to extreme terrestrial habitat.</title>
        <authorList>
            <person name="Shang J."/>
        </authorList>
    </citation>
    <scope>NUCLEOTIDE SEQUENCE [LARGE SCALE GENOMIC DNA]</scope>
    <source>
        <strain evidence="1 2">CCNUN1</strain>
        <plasmid evidence="2">pnfsy07</plasmid>
    </source>
</reference>
<evidence type="ECO:0000313" key="1">
    <source>
        <dbReference type="EMBL" id="AUB43921.1"/>
    </source>
</evidence>
<sequence>MPTATSPTNTTSGGSFRCINCRRQYPTFSPKAQRYKKKEA</sequence>
<gene>
    <name evidence="1" type="ORF">COO91_10130</name>
</gene>
<protein>
    <submittedName>
        <fullName evidence="1">Uncharacterized protein</fullName>
    </submittedName>
</protein>
<keyword evidence="1" id="KW-0614">Plasmid</keyword>
<organism evidence="1 2">
    <name type="scientific">Nostoc flagelliforme CCNUN1</name>
    <dbReference type="NCBI Taxonomy" id="2038116"/>
    <lineage>
        <taxon>Bacteria</taxon>
        <taxon>Bacillati</taxon>
        <taxon>Cyanobacteriota</taxon>
        <taxon>Cyanophyceae</taxon>
        <taxon>Nostocales</taxon>
        <taxon>Nostocaceae</taxon>
        <taxon>Nostoc</taxon>
    </lineage>
</organism>